<proteinExistence type="predicted"/>
<evidence type="ECO:0008006" key="3">
    <source>
        <dbReference type="Google" id="ProtNLM"/>
    </source>
</evidence>
<accession>A0A401GGU6</accession>
<reference evidence="1 2" key="1">
    <citation type="journal article" date="2018" name="Sci. Rep.">
        <title>Genome sequence of the cauliflower mushroom Sparassis crispa (Hanabiratake) and its association with beneficial usage.</title>
        <authorList>
            <person name="Kiyama R."/>
            <person name="Furutani Y."/>
            <person name="Kawaguchi K."/>
            <person name="Nakanishi T."/>
        </authorList>
    </citation>
    <scope>NUCLEOTIDE SEQUENCE [LARGE SCALE GENOMIC DNA]</scope>
</reference>
<dbReference type="Proteomes" id="UP000287166">
    <property type="component" value="Unassembled WGS sequence"/>
</dbReference>
<evidence type="ECO:0000313" key="1">
    <source>
        <dbReference type="EMBL" id="GBE81407.1"/>
    </source>
</evidence>
<dbReference type="EMBL" id="BFAD01000003">
    <property type="protein sequence ID" value="GBE81407.1"/>
    <property type="molecule type" value="Genomic_DNA"/>
</dbReference>
<name>A0A401GGU6_9APHY</name>
<dbReference type="InParanoid" id="A0A401GGU6"/>
<dbReference type="OrthoDB" id="660550at2759"/>
<comment type="caution">
    <text evidence="1">The sequence shown here is derived from an EMBL/GenBank/DDBJ whole genome shotgun (WGS) entry which is preliminary data.</text>
</comment>
<gene>
    <name evidence="1" type="ORF">SCP_0311360</name>
</gene>
<organism evidence="1 2">
    <name type="scientific">Sparassis crispa</name>
    <dbReference type="NCBI Taxonomy" id="139825"/>
    <lineage>
        <taxon>Eukaryota</taxon>
        <taxon>Fungi</taxon>
        <taxon>Dikarya</taxon>
        <taxon>Basidiomycota</taxon>
        <taxon>Agaricomycotina</taxon>
        <taxon>Agaricomycetes</taxon>
        <taxon>Polyporales</taxon>
        <taxon>Sparassidaceae</taxon>
        <taxon>Sparassis</taxon>
    </lineage>
</organism>
<protein>
    <recommendedName>
        <fullName evidence="3">Peptidase A1 domain-containing protein</fullName>
    </recommendedName>
</protein>
<keyword evidence="2" id="KW-1185">Reference proteome</keyword>
<dbReference type="STRING" id="139825.A0A401GGU6"/>
<dbReference type="Gene3D" id="2.40.70.10">
    <property type="entry name" value="Acid Proteases"/>
    <property type="match status" value="1"/>
</dbReference>
<dbReference type="RefSeq" id="XP_027612320.1">
    <property type="nucleotide sequence ID" value="XM_027756519.1"/>
</dbReference>
<dbReference type="InterPro" id="IPR021109">
    <property type="entry name" value="Peptidase_aspartic_dom_sf"/>
</dbReference>
<dbReference type="GeneID" id="38778324"/>
<evidence type="ECO:0000313" key="2">
    <source>
        <dbReference type="Proteomes" id="UP000287166"/>
    </source>
</evidence>
<dbReference type="AlphaFoldDB" id="A0A401GGU6"/>
<sequence length="101" mass="11225">MASDFTGDFHPIWHPHCHLKQYRWSPSSSSPVSSLNTNIGSSLSDIYLVVNDIGTSSGEGLDFINGYAFLERLYKWFYSAFDTGNNRVGFAATSYTDATTN</sequence>